<proteinExistence type="predicted"/>
<protein>
    <submittedName>
        <fullName evidence="2">Pimeloyl-ACP methyl ester carboxylesterase</fullName>
    </submittedName>
</protein>
<evidence type="ECO:0000313" key="3">
    <source>
        <dbReference type="Proteomes" id="UP001223072"/>
    </source>
</evidence>
<name>A0ABU0RTB9_9ACTN</name>
<dbReference type="PANTHER" id="PTHR43798">
    <property type="entry name" value="MONOACYLGLYCEROL LIPASE"/>
    <property type="match status" value="1"/>
</dbReference>
<keyword evidence="3" id="KW-1185">Reference proteome</keyword>
<dbReference type="SUPFAM" id="SSF53474">
    <property type="entry name" value="alpha/beta-Hydrolases"/>
    <property type="match status" value="1"/>
</dbReference>
<dbReference type="InterPro" id="IPR000073">
    <property type="entry name" value="AB_hydrolase_1"/>
</dbReference>
<dbReference type="EMBL" id="JAUSZS010000006">
    <property type="protein sequence ID" value="MDQ0935246.1"/>
    <property type="molecule type" value="Genomic_DNA"/>
</dbReference>
<organism evidence="2 3">
    <name type="scientific">Streptomyces turgidiscabies</name>
    <dbReference type="NCBI Taxonomy" id="85558"/>
    <lineage>
        <taxon>Bacteria</taxon>
        <taxon>Bacillati</taxon>
        <taxon>Actinomycetota</taxon>
        <taxon>Actinomycetes</taxon>
        <taxon>Kitasatosporales</taxon>
        <taxon>Streptomycetaceae</taxon>
        <taxon>Streptomyces</taxon>
    </lineage>
</organism>
<evidence type="ECO:0000259" key="1">
    <source>
        <dbReference type="Pfam" id="PF12697"/>
    </source>
</evidence>
<dbReference type="PRINTS" id="PR00111">
    <property type="entry name" value="ABHYDROLASE"/>
</dbReference>
<comment type="caution">
    <text evidence="2">The sequence shown here is derived from an EMBL/GenBank/DDBJ whole genome shotgun (WGS) entry which is preliminary data.</text>
</comment>
<sequence>MTTQHTAEVLNGRLKLRFQAHGSGPDLIFFPSVGVPAQDPLVTALAQRHTVHVPEFPGTGPHASHDIHALDDWWDVLLAYEEALRQRGLAGAPAVGHGFGGMLAADLAANHPDLFSRLVLIGALGLWSDDDPPADWLAAPPQDLPGLLFADQENMPAAAPGPDPEAAVEAAVSAMWAMGCAAKFLWPLPECGLAKRLHRVCAPTLLLWGEQDRISPPIYAKQFAQHIDKAAVHVLPACGHLPQWEAPADTELLVRNFLNSGGK</sequence>
<gene>
    <name evidence="2" type="ORF">QFZ49_005217</name>
</gene>
<evidence type="ECO:0000313" key="2">
    <source>
        <dbReference type="EMBL" id="MDQ0935246.1"/>
    </source>
</evidence>
<dbReference type="RefSeq" id="WP_307628834.1">
    <property type="nucleotide sequence ID" value="NZ_JAUSZS010000006.1"/>
</dbReference>
<dbReference type="PANTHER" id="PTHR43798:SF5">
    <property type="entry name" value="MONOACYLGLYCEROL LIPASE ABHD6"/>
    <property type="match status" value="1"/>
</dbReference>
<dbReference type="InterPro" id="IPR029058">
    <property type="entry name" value="AB_hydrolase_fold"/>
</dbReference>
<reference evidence="2 3" key="1">
    <citation type="submission" date="2023-07" db="EMBL/GenBank/DDBJ databases">
        <title>Comparative genomics of wheat-associated soil bacteria to identify genetic determinants of phenazine resistance.</title>
        <authorList>
            <person name="Mouncey N."/>
        </authorList>
    </citation>
    <scope>NUCLEOTIDE SEQUENCE [LARGE SCALE GENOMIC DNA]</scope>
    <source>
        <strain evidence="2 3">W2I16</strain>
    </source>
</reference>
<dbReference type="Pfam" id="PF12697">
    <property type="entry name" value="Abhydrolase_6"/>
    <property type="match status" value="1"/>
</dbReference>
<feature type="domain" description="AB hydrolase-1" evidence="1">
    <location>
        <begin position="21"/>
        <end position="249"/>
    </location>
</feature>
<dbReference type="InterPro" id="IPR050266">
    <property type="entry name" value="AB_hydrolase_sf"/>
</dbReference>
<dbReference type="Gene3D" id="3.40.50.1820">
    <property type="entry name" value="alpha/beta hydrolase"/>
    <property type="match status" value="1"/>
</dbReference>
<dbReference type="Proteomes" id="UP001223072">
    <property type="component" value="Unassembled WGS sequence"/>
</dbReference>
<accession>A0ABU0RTB9</accession>